<proteinExistence type="predicted"/>
<dbReference type="EMBL" id="NTKD01000084">
    <property type="protein sequence ID" value="PDH35705.1"/>
    <property type="molecule type" value="Genomic_DNA"/>
</dbReference>
<keyword evidence="2" id="KW-1003">Cell membrane</keyword>
<evidence type="ECO:0000256" key="1">
    <source>
        <dbReference type="ARBA" id="ARBA00004651"/>
    </source>
</evidence>
<dbReference type="AlphaFoldDB" id="A0A2A5WGP9"/>
<keyword evidence="5 7" id="KW-0472">Membrane</keyword>
<feature type="transmembrane region" description="Helical" evidence="7">
    <location>
        <begin position="107"/>
        <end position="131"/>
    </location>
</feature>
<feature type="transmembrane region" description="Helical" evidence="7">
    <location>
        <begin position="171"/>
        <end position="193"/>
    </location>
</feature>
<dbReference type="NCBIfam" id="TIGR00765">
    <property type="entry name" value="yihY_not_rbn"/>
    <property type="match status" value="1"/>
</dbReference>
<keyword evidence="3 7" id="KW-0812">Transmembrane</keyword>
<dbReference type="Pfam" id="PF03631">
    <property type="entry name" value="Virul_fac_BrkB"/>
    <property type="match status" value="1"/>
</dbReference>
<sequence>MSAASLTYQSLFAVVPLLTVTYSMFSLFDAFSGVGDQLQLMLFENLVPENVMVVQSYLASFSEQARVLSAPAFALVVVTAFLMLYTIEGIFNDIWSVPARHGLQRFLMYWALLSLGPVLLGSAFVTSAYVLSLPLISEVSEMSVVLSLVPFGLTVVFFSLVYGAVPNCRVPVLHALAGGVLAALVFEVAKSAFSSLMERSSFEIIYGAFAAVPLFLLWIYILWSILLLGAELVRTLGLSTGEAMSRSEVEAQPLIIVLLILDHLRRAFEDGESVSDEDIVLLLAGRGSEFWREHKKELLDLNLISALENSELVLGRSLSRLSLLDLTRQLALSLPVPVEIDAPWGGRVMKILHAVSGHREQMLDVNIETLLSGKDDSRDDHPGNDRPRERNELSEWIRR</sequence>
<evidence type="ECO:0000256" key="3">
    <source>
        <dbReference type="ARBA" id="ARBA00022692"/>
    </source>
</evidence>
<accession>A0A2A5WGP9</accession>
<evidence type="ECO:0000256" key="5">
    <source>
        <dbReference type="ARBA" id="ARBA00023136"/>
    </source>
</evidence>
<feature type="region of interest" description="Disordered" evidence="6">
    <location>
        <begin position="373"/>
        <end position="399"/>
    </location>
</feature>
<name>A0A2A5WGP9_9GAMM</name>
<dbReference type="PANTHER" id="PTHR30213:SF0">
    <property type="entry name" value="UPF0761 MEMBRANE PROTEIN YIHY"/>
    <property type="match status" value="1"/>
</dbReference>
<comment type="subcellular location">
    <subcellularLocation>
        <location evidence="1">Cell membrane</location>
        <topology evidence="1">Multi-pass membrane protein</topology>
    </subcellularLocation>
</comment>
<comment type="caution">
    <text evidence="8">The sequence shown here is derived from an EMBL/GenBank/DDBJ whole genome shotgun (WGS) entry which is preliminary data.</text>
</comment>
<dbReference type="PANTHER" id="PTHR30213">
    <property type="entry name" value="INNER MEMBRANE PROTEIN YHJD"/>
    <property type="match status" value="1"/>
</dbReference>
<feature type="transmembrane region" description="Helical" evidence="7">
    <location>
        <begin position="67"/>
        <end position="87"/>
    </location>
</feature>
<evidence type="ECO:0000313" key="9">
    <source>
        <dbReference type="Proteomes" id="UP000219327"/>
    </source>
</evidence>
<evidence type="ECO:0000256" key="4">
    <source>
        <dbReference type="ARBA" id="ARBA00022989"/>
    </source>
</evidence>
<dbReference type="InterPro" id="IPR017039">
    <property type="entry name" value="Virul_fac_BrkB"/>
</dbReference>
<evidence type="ECO:0000256" key="7">
    <source>
        <dbReference type="SAM" id="Phobius"/>
    </source>
</evidence>
<dbReference type="GO" id="GO:0005886">
    <property type="term" value="C:plasma membrane"/>
    <property type="evidence" value="ECO:0007669"/>
    <property type="project" value="UniProtKB-SubCell"/>
</dbReference>
<reference evidence="8 9" key="1">
    <citation type="submission" date="2017-08" db="EMBL/GenBank/DDBJ databases">
        <title>Fine stratification of microbial communities through a metagenomic profile of the photic zone.</title>
        <authorList>
            <person name="Haro-Moreno J.M."/>
            <person name="Lopez-Perez M."/>
            <person name="De La Torre J."/>
            <person name="Picazo A."/>
            <person name="Camacho A."/>
            <person name="Rodriguez-Valera F."/>
        </authorList>
    </citation>
    <scope>NUCLEOTIDE SEQUENCE [LARGE SCALE GENOMIC DNA]</scope>
    <source>
        <strain evidence="8">MED-G24</strain>
    </source>
</reference>
<evidence type="ECO:0000256" key="2">
    <source>
        <dbReference type="ARBA" id="ARBA00022475"/>
    </source>
</evidence>
<dbReference type="Proteomes" id="UP000219327">
    <property type="component" value="Unassembled WGS sequence"/>
</dbReference>
<protein>
    <submittedName>
        <fullName evidence="8">Ribonuclease</fullName>
    </submittedName>
</protein>
<feature type="transmembrane region" description="Helical" evidence="7">
    <location>
        <begin position="205"/>
        <end position="230"/>
    </location>
</feature>
<organism evidence="8 9">
    <name type="scientific">OM182 bacterium MED-G24</name>
    <dbReference type="NCBI Taxonomy" id="1986255"/>
    <lineage>
        <taxon>Bacteria</taxon>
        <taxon>Pseudomonadati</taxon>
        <taxon>Pseudomonadota</taxon>
        <taxon>Gammaproteobacteria</taxon>
        <taxon>OMG group</taxon>
        <taxon>OM182 clade</taxon>
    </lineage>
</organism>
<evidence type="ECO:0000313" key="8">
    <source>
        <dbReference type="EMBL" id="PDH35705.1"/>
    </source>
</evidence>
<evidence type="ECO:0000256" key="6">
    <source>
        <dbReference type="SAM" id="MobiDB-lite"/>
    </source>
</evidence>
<gene>
    <name evidence="8" type="ORF">CNE99_10775</name>
</gene>
<feature type="transmembrane region" description="Helical" evidence="7">
    <location>
        <begin position="6"/>
        <end position="31"/>
    </location>
</feature>
<keyword evidence="4 7" id="KW-1133">Transmembrane helix</keyword>
<feature type="transmembrane region" description="Helical" evidence="7">
    <location>
        <begin position="143"/>
        <end position="165"/>
    </location>
</feature>